<reference evidence="2 3" key="1">
    <citation type="journal article" date="2021" name="Sci. Rep.">
        <title>Genome sequencing of the multicellular alga Astrephomene provides insights into convergent evolution of germ-soma differentiation.</title>
        <authorList>
            <person name="Yamashita S."/>
            <person name="Yamamoto K."/>
            <person name="Matsuzaki R."/>
            <person name="Suzuki S."/>
            <person name="Yamaguchi H."/>
            <person name="Hirooka S."/>
            <person name="Minakuchi Y."/>
            <person name="Miyagishima S."/>
            <person name="Kawachi M."/>
            <person name="Toyoda A."/>
            <person name="Nozaki H."/>
        </authorList>
    </citation>
    <scope>NUCLEOTIDE SEQUENCE [LARGE SCALE GENOMIC DNA]</scope>
    <source>
        <strain evidence="2 3">NIES-4017</strain>
    </source>
</reference>
<proteinExistence type="predicted"/>
<feature type="compositionally biased region" description="Polar residues" evidence="1">
    <location>
        <begin position="142"/>
        <end position="153"/>
    </location>
</feature>
<keyword evidence="3" id="KW-1185">Reference proteome</keyword>
<evidence type="ECO:0000313" key="2">
    <source>
        <dbReference type="EMBL" id="GFR41662.1"/>
    </source>
</evidence>
<protein>
    <submittedName>
        <fullName evidence="2">Uncharacterized protein</fullName>
    </submittedName>
</protein>
<feature type="region of interest" description="Disordered" evidence="1">
    <location>
        <begin position="128"/>
        <end position="208"/>
    </location>
</feature>
<organism evidence="2 3">
    <name type="scientific">Astrephomene gubernaculifera</name>
    <dbReference type="NCBI Taxonomy" id="47775"/>
    <lineage>
        <taxon>Eukaryota</taxon>
        <taxon>Viridiplantae</taxon>
        <taxon>Chlorophyta</taxon>
        <taxon>core chlorophytes</taxon>
        <taxon>Chlorophyceae</taxon>
        <taxon>CS clade</taxon>
        <taxon>Chlamydomonadales</taxon>
        <taxon>Astrephomenaceae</taxon>
        <taxon>Astrephomene</taxon>
    </lineage>
</organism>
<evidence type="ECO:0000256" key="1">
    <source>
        <dbReference type="SAM" id="MobiDB-lite"/>
    </source>
</evidence>
<name>A0AAD3HI28_9CHLO</name>
<sequence length="264" mass="26747">MPLAAIPVNTASISLLRWASASKLRMSLGFGGSRCCWGSSSHGATSRRGCLAAEQLGGLHRAHVHWSHNCPNSTSLRKLALPGGAGRPLMRSQTMVAAAGLPQSAAARLAAAAVASAAAVTVAAGSTGKGQVASSSGASSSHVDGNPSSPTGTSPGGAALEGSPVPWAALQLSPTPSSPPPNPSSAFSSPSPSSPSSSPTSSPPSCSTTSLDLIAQRFRIAGRTFRLITPRDVDAVMDMYLERDLHDADPYWTRAWPSAISLAA</sequence>
<gene>
    <name evidence="2" type="ORF">Agub_g2404</name>
</gene>
<comment type="caution">
    <text evidence="2">The sequence shown here is derived from an EMBL/GenBank/DDBJ whole genome shotgun (WGS) entry which is preliminary data.</text>
</comment>
<feature type="compositionally biased region" description="Low complexity" evidence="1">
    <location>
        <begin position="184"/>
        <end position="208"/>
    </location>
</feature>
<dbReference type="EMBL" id="BMAR01000002">
    <property type="protein sequence ID" value="GFR41662.1"/>
    <property type="molecule type" value="Genomic_DNA"/>
</dbReference>
<accession>A0AAD3HI28</accession>
<feature type="non-terminal residue" evidence="2">
    <location>
        <position position="1"/>
    </location>
</feature>
<dbReference type="AlphaFoldDB" id="A0AAD3HI28"/>
<evidence type="ECO:0000313" key="3">
    <source>
        <dbReference type="Proteomes" id="UP001054857"/>
    </source>
</evidence>
<dbReference type="Proteomes" id="UP001054857">
    <property type="component" value="Unassembled WGS sequence"/>
</dbReference>